<dbReference type="Gene3D" id="3.90.1200.10">
    <property type="match status" value="1"/>
</dbReference>
<evidence type="ECO:0000259" key="1">
    <source>
        <dbReference type="Pfam" id="PF01636"/>
    </source>
</evidence>
<accession>A0A5C1NAJ3</accession>
<proteinExistence type="predicted"/>
<dbReference type="KEGG" id="hbh:E4T21_03575"/>
<gene>
    <name evidence="2" type="ORF">E4T21_03575</name>
</gene>
<organism evidence="2 3">
    <name type="scientific">Halomonas binhaiensis</name>
    <dbReference type="NCBI Taxonomy" id="2562282"/>
    <lineage>
        <taxon>Bacteria</taxon>
        <taxon>Pseudomonadati</taxon>
        <taxon>Pseudomonadota</taxon>
        <taxon>Gammaproteobacteria</taxon>
        <taxon>Oceanospirillales</taxon>
        <taxon>Halomonadaceae</taxon>
        <taxon>Halomonas</taxon>
    </lineage>
</organism>
<dbReference type="GO" id="GO:0016740">
    <property type="term" value="F:transferase activity"/>
    <property type="evidence" value="ECO:0007669"/>
    <property type="project" value="UniProtKB-KW"/>
</dbReference>
<reference evidence="2" key="1">
    <citation type="submission" date="2021-02" db="EMBL/GenBank/DDBJ databases">
        <title>Strain Y2R2, a novel species of the genus Halomonas.</title>
        <authorList>
            <person name="Huang H."/>
        </authorList>
    </citation>
    <scope>NUCLEOTIDE SEQUENCE</scope>
    <source>
        <strain evidence="2">Y2R2</strain>
    </source>
</reference>
<dbReference type="SUPFAM" id="SSF56112">
    <property type="entry name" value="Protein kinase-like (PK-like)"/>
    <property type="match status" value="1"/>
</dbReference>
<protein>
    <submittedName>
        <fullName evidence="2">Phosphotransferase</fullName>
    </submittedName>
</protein>
<name>A0A5C1NAJ3_9GAMM</name>
<dbReference type="Pfam" id="PF01636">
    <property type="entry name" value="APH"/>
    <property type="match status" value="1"/>
</dbReference>
<dbReference type="InterPro" id="IPR011009">
    <property type="entry name" value="Kinase-like_dom_sf"/>
</dbReference>
<dbReference type="OrthoDB" id="9809275at2"/>
<dbReference type="Proteomes" id="UP000324285">
    <property type="component" value="Chromosome"/>
</dbReference>
<keyword evidence="3" id="KW-1185">Reference proteome</keyword>
<sequence>MPKADAPTRFDRLSDWTNQRHPGQVTQLTLAAGDASFRRYYRVTLADGSTRMLMDAPPPQEDIRPFVSIARYWLQAGLPVPEIHGEDAEAGFVELEDLGDEPLNLPLENADETTTKEYFNAALALIHELQNRASPEQLPPYDEEALGRELDLFPQWCLQRWLGMTELPPGWNALRRQLIDSALEQPIVTVHRDYDAMNLMQHDGRLYLIDFQDALAGPISYDLISLLHGRYRRFSSQQRAKWVTAFHQRAIADGRLAPDVDAATFALQVNAMAAQRAIKVLGIFCRLTLRDSREGYLARLPQFLDHLEDSLAELPGHEDFKTWLTNTFTPAMQAGKESAA</sequence>
<dbReference type="AlphaFoldDB" id="A0A5C1NAJ3"/>
<dbReference type="Gene3D" id="3.30.200.20">
    <property type="entry name" value="Phosphorylase Kinase, domain 1"/>
    <property type="match status" value="1"/>
</dbReference>
<dbReference type="RefSeq" id="WP_149283589.1">
    <property type="nucleotide sequence ID" value="NZ_CP038437.2"/>
</dbReference>
<evidence type="ECO:0000313" key="3">
    <source>
        <dbReference type="Proteomes" id="UP000324285"/>
    </source>
</evidence>
<dbReference type="InterPro" id="IPR002575">
    <property type="entry name" value="Aminoglycoside_PTrfase"/>
</dbReference>
<dbReference type="EMBL" id="CP038437">
    <property type="protein sequence ID" value="QEM80732.1"/>
    <property type="molecule type" value="Genomic_DNA"/>
</dbReference>
<evidence type="ECO:0000313" key="2">
    <source>
        <dbReference type="EMBL" id="QEM80732.1"/>
    </source>
</evidence>
<feature type="domain" description="Aminoglycoside phosphotransferase" evidence="1">
    <location>
        <begin position="29"/>
        <end position="250"/>
    </location>
</feature>